<accession>A0ABR3PUM9</accession>
<sequence>MWESPSSSSRLPLVALSAATPVAPGALALALTLTSAPPQSTAVMAPTVHANEIWRYITKCRQLMVWVLSDDDNAELRGAMFPALSTSPVTVSEIKQLAHLYHNVVLDVCPWIVHSRSYLHVLIDEHESFEHLAQAVDAAIIEACRGSASVASTPQGTPRASWHRRSVAEVLHPVAEESSAGSHDAELPSEATRTPECGTARLSESTGFEIRTPPLEAFRRPTSCTFSLPHDPDEAALPAPEAGAQMQLWESEGEREPVRVEASSKAEPEPEPKAEAKPKPKPAPVADTHADADVSQLQLPQPVEIKIHPASVVSLPQAAEQSTTPTTLSPPQSAQTFPGPAHAHTEQQPHRGLRYFSSSGSLAHHWWQLHRRRPSTHSED</sequence>
<reference evidence="2 3" key="1">
    <citation type="submission" date="2023-08" db="EMBL/GenBank/DDBJ databases">
        <title>Annotated Genome Sequence of Vanrija albida AlHP1.</title>
        <authorList>
            <person name="Herzog R."/>
        </authorList>
    </citation>
    <scope>NUCLEOTIDE SEQUENCE [LARGE SCALE GENOMIC DNA]</scope>
    <source>
        <strain evidence="2 3">AlHP1</strain>
    </source>
</reference>
<proteinExistence type="predicted"/>
<gene>
    <name evidence="2" type="ORF">Q8F55_007833</name>
</gene>
<feature type="compositionally biased region" description="Basic and acidic residues" evidence="1">
    <location>
        <begin position="252"/>
        <end position="278"/>
    </location>
</feature>
<organism evidence="2 3">
    <name type="scientific">Vanrija albida</name>
    <dbReference type="NCBI Taxonomy" id="181172"/>
    <lineage>
        <taxon>Eukaryota</taxon>
        <taxon>Fungi</taxon>
        <taxon>Dikarya</taxon>
        <taxon>Basidiomycota</taxon>
        <taxon>Agaricomycotina</taxon>
        <taxon>Tremellomycetes</taxon>
        <taxon>Trichosporonales</taxon>
        <taxon>Trichosporonaceae</taxon>
        <taxon>Vanrija</taxon>
    </lineage>
</organism>
<dbReference type="GeneID" id="95988876"/>
<feature type="region of interest" description="Disordered" evidence="1">
    <location>
        <begin position="249"/>
        <end position="302"/>
    </location>
</feature>
<name>A0ABR3PUM9_9TREE</name>
<evidence type="ECO:0000256" key="1">
    <source>
        <dbReference type="SAM" id="MobiDB-lite"/>
    </source>
</evidence>
<feature type="region of interest" description="Disordered" evidence="1">
    <location>
        <begin position="175"/>
        <end position="237"/>
    </location>
</feature>
<dbReference type="EMBL" id="JBBXJM010000006">
    <property type="protein sequence ID" value="KAL1406149.1"/>
    <property type="molecule type" value="Genomic_DNA"/>
</dbReference>
<protein>
    <submittedName>
        <fullName evidence="2">Uncharacterized protein</fullName>
    </submittedName>
</protein>
<keyword evidence="3" id="KW-1185">Reference proteome</keyword>
<feature type="region of interest" description="Disordered" evidence="1">
    <location>
        <begin position="314"/>
        <end position="356"/>
    </location>
</feature>
<feature type="compositionally biased region" description="Low complexity" evidence="1">
    <location>
        <begin position="321"/>
        <end position="336"/>
    </location>
</feature>
<evidence type="ECO:0000313" key="3">
    <source>
        <dbReference type="Proteomes" id="UP001565368"/>
    </source>
</evidence>
<evidence type="ECO:0000313" key="2">
    <source>
        <dbReference type="EMBL" id="KAL1406149.1"/>
    </source>
</evidence>
<dbReference type="RefSeq" id="XP_069206093.1">
    <property type="nucleotide sequence ID" value="XM_069356252.1"/>
</dbReference>
<dbReference type="Proteomes" id="UP001565368">
    <property type="component" value="Unassembled WGS sequence"/>
</dbReference>
<comment type="caution">
    <text evidence="2">The sequence shown here is derived from an EMBL/GenBank/DDBJ whole genome shotgun (WGS) entry which is preliminary data.</text>
</comment>